<proteinExistence type="inferred from homology"/>
<evidence type="ECO:0000256" key="1">
    <source>
        <dbReference type="ARBA" id="ARBA00006186"/>
    </source>
</evidence>
<feature type="region of interest" description="Disordered" evidence="2">
    <location>
        <begin position="114"/>
        <end position="133"/>
    </location>
</feature>
<name>A0A7I8W068_9ANNE</name>
<dbReference type="Proteomes" id="UP000549394">
    <property type="component" value="Unassembled WGS sequence"/>
</dbReference>
<gene>
    <name evidence="3" type="ORF">DGYR_LOCUS9462</name>
</gene>
<dbReference type="PANTHER" id="PTHR15895">
    <property type="entry name" value="IMMEDIATE EARLY RESPONSE GENE"/>
    <property type="match status" value="1"/>
</dbReference>
<reference evidence="3 4" key="1">
    <citation type="submission" date="2020-08" db="EMBL/GenBank/DDBJ databases">
        <authorList>
            <person name="Hejnol A."/>
        </authorList>
    </citation>
    <scope>NUCLEOTIDE SEQUENCE [LARGE SCALE GENOMIC DNA]</scope>
</reference>
<evidence type="ECO:0000256" key="2">
    <source>
        <dbReference type="SAM" id="MobiDB-lite"/>
    </source>
</evidence>
<keyword evidence="4" id="KW-1185">Reference proteome</keyword>
<comment type="caution">
    <text evidence="3">The sequence shown here is derived from an EMBL/GenBank/DDBJ whole genome shotgun (WGS) entry which is preliminary data.</text>
</comment>
<protein>
    <submittedName>
        <fullName evidence="3">Uncharacterized protein</fullName>
    </submittedName>
</protein>
<dbReference type="InterPro" id="IPR008653">
    <property type="entry name" value="IER"/>
</dbReference>
<dbReference type="AlphaFoldDB" id="A0A7I8W068"/>
<feature type="region of interest" description="Disordered" evidence="2">
    <location>
        <begin position="44"/>
        <end position="77"/>
    </location>
</feature>
<sequence>MEAQKLIVLSLGKMYASRQKRTGVNLHKNLLVSTVLVKARSQYVTDMERTEDDSKPEDDDEDDTAEDHVVPDQTPSFDMENTIVDLENTSQETVEEETDTTTTLTCARVCKRRLTSEEEEEYQTPPSKRQKNVESYLEPMQTEPVHISSLVNDFNHGFTGLLTSDLSCSTSVKGQSSFATSVSSALIALTV</sequence>
<dbReference type="EMBL" id="CAJFCJ010000014">
    <property type="protein sequence ID" value="CAD5121515.1"/>
    <property type="molecule type" value="Genomic_DNA"/>
</dbReference>
<dbReference type="OrthoDB" id="6358394at2759"/>
<feature type="compositionally biased region" description="Acidic residues" evidence="2">
    <location>
        <begin position="49"/>
        <end position="65"/>
    </location>
</feature>
<organism evidence="3 4">
    <name type="scientific">Dimorphilus gyrociliatus</name>
    <dbReference type="NCBI Taxonomy" id="2664684"/>
    <lineage>
        <taxon>Eukaryota</taxon>
        <taxon>Metazoa</taxon>
        <taxon>Spiralia</taxon>
        <taxon>Lophotrochozoa</taxon>
        <taxon>Annelida</taxon>
        <taxon>Polychaeta</taxon>
        <taxon>Polychaeta incertae sedis</taxon>
        <taxon>Dinophilidae</taxon>
        <taxon>Dimorphilus</taxon>
    </lineage>
</organism>
<dbReference type="Pfam" id="PF05760">
    <property type="entry name" value="IER"/>
    <property type="match status" value="1"/>
</dbReference>
<comment type="similarity">
    <text evidence="1">Belongs to the IER family.</text>
</comment>
<accession>A0A7I8W068</accession>
<evidence type="ECO:0000313" key="3">
    <source>
        <dbReference type="EMBL" id="CAD5121515.1"/>
    </source>
</evidence>
<evidence type="ECO:0000313" key="4">
    <source>
        <dbReference type="Proteomes" id="UP000549394"/>
    </source>
</evidence>